<keyword evidence="4" id="KW-0472">Membrane</keyword>
<feature type="signal peptide" evidence="5">
    <location>
        <begin position="1"/>
        <end position="19"/>
    </location>
</feature>
<dbReference type="Proteomes" id="UP001591681">
    <property type="component" value="Unassembled WGS sequence"/>
</dbReference>
<dbReference type="InterPro" id="IPR007110">
    <property type="entry name" value="Ig-like_dom"/>
</dbReference>
<name>A0ABD1J0F6_9TELE</name>
<comment type="caution">
    <text evidence="7">The sequence shown here is derived from an EMBL/GenBank/DDBJ whole genome shotgun (WGS) entry which is preliminary data.</text>
</comment>
<sequence length="359" mass="40818">MGLITLVIFVGVILPSLNSLPCERHSLYYVYTALSKPVNVPGIFEFTGMGMLDDRKIDYYNSVEKVKKPQRPWMQEKLPQDYWEKGTQSRKSKEQWFKVNVNILMERKRQNNSDIHVLNWRHGCEVDKNDDGTVKFVRGIDEYSYDGEDFLSFDDSAMQWVAPVPEAVQTKRKWDGVPILNQYTKGYLEKECVEWLTKFMKYADKELEGCSPPEVYLFAKTSDHLSDHLSITCFATGFLPREIDMSIRRSSAVVKAITLINVLPNGDGTHQARLTVDVPRSEANDYECRVNHRTLQQPVVRSWEKDGLIVDATPSAAVIGGILGGLGGLVVLIVVGVIGFICCRRQGRRLLNTITYLCL</sequence>
<evidence type="ECO:0000256" key="1">
    <source>
        <dbReference type="ARBA" id="ARBA00023180"/>
    </source>
</evidence>
<evidence type="ECO:0000256" key="5">
    <source>
        <dbReference type="SAM" id="SignalP"/>
    </source>
</evidence>
<dbReference type="InterPro" id="IPR036179">
    <property type="entry name" value="Ig-like_dom_sf"/>
</dbReference>
<dbReference type="PRINTS" id="PR01638">
    <property type="entry name" value="MHCCLASSI"/>
</dbReference>
<organism evidence="7 8">
    <name type="scientific">Coilia grayii</name>
    <name type="common">Gray's grenadier anchovy</name>
    <dbReference type="NCBI Taxonomy" id="363190"/>
    <lineage>
        <taxon>Eukaryota</taxon>
        <taxon>Metazoa</taxon>
        <taxon>Chordata</taxon>
        <taxon>Craniata</taxon>
        <taxon>Vertebrata</taxon>
        <taxon>Euteleostomi</taxon>
        <taxon>Actinopterygii</taxon>
        <taxon>Neopterygii</taxon>
        <taxon>Teleostei</taxon>
        <taxon>Clupei</taxon>
        <taxon>Clupeiformes</taxon>
        <taxon>Clupeoidei</taxon>
        <taxon>Engraulidae</taxon>
        <taxon>Coilinae</taxon>
        <taxon>Coilia</taxon>
    </lineage>
</organism>
<dbReference type="FunFam" id="3.30.500.10:FF:000005">
    <property type="entry name" value="MHC class I antigen ZKA transcript variant 1"/>
    <property type="match status" value="1"/>
</dbReference>
<evidence type="ECO:0000256" key="4">
    <source>
        <dbReference type="SAM" id="Phobius"/>
    </source>
</evidence>
<dbReference type="InterPro" id="IPR050208">
    <property type="entry name" value="MHC_class-I_related"/>
</dbReference>
<dbReference type="InterPro" id="IPR011162">
    <property type="entry name" value="MHC_I/II-like_Ag-recog"/>
</dbReference>
<dbReference type="InterPro" id="IPR003597">
    <property type="entry name" value="Ig_C1-set"/>
</dbReference>
<proteinExistence type="inferred from homology"/>
<evidence type="ECO:0000313" key="8">
    <source>
        <dbReference type="Proteomes" id="UP001591681"/>
    </source>
</evidence>
<dbReference type="PROSITE" id="PS00290">
    <property type="entry name" value="IG_MHC"/>
    <property type="match status" value="1"/>
</dbReference>
<feature type="domain" description="Ig-like" evidence="6">
    <location>
        <begin position="213"/>
        <end position="300"/>
    </location>
</feature>
<dbReference type="Pfam" id="PF00129">
    <property type="entry name" value="MHC_I"/>
    <property type="match status" value="1"/>
</dbReference>
<keyword evidence="2" id="KW-0393">Immunoglobulin domain</keyword>
<dbReference type="SMART" id="SM00407">
    <property type="entry name" value="IGc1"/>
    <property type="match status" value="1"/>
</dbReference>
<gene>
    <name evidence="7" type="ORF">ACEWY4_024142</name>
</gene>
<dbReference type="InterPro" id="IPR001039">
    <property type="entry name" value="MHC_I_a_a1/a2"/>
</dbReference>
<dbReference type="InterPro" id="IPR037055">
    <property type="entry name" value="MHC_I-like_Ag-recog_sf"/>
</dbReference>
<keyword evidence="5" id="KW-0732">Signal</keyword>
<dbReference type="InterPro" id="IPR013783">
    <property type="entry name" value="Ig-like_fold"/>
</dbReference>
<dbReference type="SUPFAM" id="SSF48726">
    <property type="entry name" value="Immunoglobulin"/>
    <property type="match status" value="1"/>
</dbReference>
<evidence type="ECO:0000259" key="6">
    <source>
        <dbReference type="PROSITE" id="PS50835"/>
    </source>
</evidence>
<dbReference type="InterPro" id="IPR003006">
    <property type="entry name" value="Ig/MHC_CS"/>
</dbReference>
<comment type="similarity">
    <text evidence="3">Belongs to the MHC class I family.</text>
</comment>
<dbReference type="InterPro" id="IPR011161">
    <property type="entry name" value="MHC_I-like_Ag-recog"/>
</dbReference>
<feature type="chain" id="PRO_5044847821" description="Ig-like domain-containing protein" evidence="5">
    <location>
        <begin position="20"/>
        <end position="359"/>
    </location>
</feature>
<dbReference type="Gene3D" id="2.60.40.10">
    <property type="entry name" value="Immunoglobulins"/>
    <property type="match status" value="1"/>
</dbReference>
<evidence type="ECO:0000256" key="2">
    <source>
        <dbReference type="ARBA" id="ARBA00023319"/>
    </source>
</evidence>
<keyword evidence="4" id="KW-1133">Transmembrane helix</keyword>
<dbReference type="Gene3D" id="3.30.500.10">
    <property type="entry name" value="MHC class I-like antigen recognition-like"/>
    <property type="match status" value="1"/>
</dbReference>
<feature type="transmembrane region" description="Helical" evidence="4">
    <location>
        <begin position="318"/>
        <end position="342"/>
    </location>
</feature>
<evidence type="ECO:0000313" key="7">
    <source>
        <dbReference type="EMBL" id="KAL2080349.1"/>
    </source>
</evidence>
<keyword evidence="1" id="KW-0325">Glycoprotein</keyword>
<dbReference type="PANTHER" id="PTHR16675:SF193">
    <property type="entry name" value="LOC571647 PROTEIN-RELATED"/>
    <property type="match status" value="1"/>
</dbReference>
<dbReference type="AlphaFoldDB" id="A0ABD1J0F6"/>
<protein>
    <recommendedName>
        <fullName evidence="6">Ig-like domain-containing protein</fullName>
    </recommendedName>
</protein>
<dbReference type="EMBL" id="JBHFQA010000021">
    <property type="protein sequence ID" value="KAL2080349.1"/>
    <property type="molecule type" value="Genomic_DNA"/>
</dbReference>
<dbReference type="PANTHER" id="PTHR16675">
    <property type="entry name" value="MHC CLASS I-RELATED"/>
    <property type="match status" value="1"/>
</dbReference>
<keyword evidence="4" id="KW-0812">Transmembrane</keyword>
<keyword evidence="8" id="KW-1185">Reference proteome</keyword>
<reference evidence="7 8" key="1">
    <citation type="submission" date="2024-09" db="EMBL/GenBank/DDBJ databases">
        <title>A chromosome-level genome assembly of Gray's grenadier anchovy, Coilia grayii.</title>
        <authorList>
            <person name="Fu Z."/>
        </authorList>
    </citation>
    <scope>NUCLEOTIDE SEQUENCE [LARGE SCALE GENOMIC DNA]</scope>
    <source>
        <strain evidence="7">G4</strain>
        <tissue evidence="7">Muscle</tissue>
    </source>
</reference>
<dbReference type="SUPFAM" id="SSF54452">
    <property type="entry name" value="MHC antigen-recognition domain"/>
    <property type="match status" value="1"/>
</dbReference>
<dbReference type="Pfam" id="PF07654">
    <property type="entry name" value="C1-set"/>
    <property type="match status" value="1"/>
</dbReference>
<accession>A0ABD1J0F6</accession>
<evidence type="ECO:0000256" key="3">
    <source>
        <dbReference type="RuleBase" id="RU004439"/>
    </source>
</evidence>
<dbReference type="PROSITE" id="PS50835">
    <property type="entry name" value="IG_LIKE"/>
    <property type="match status" value="1"/>
</dbReference>